<reference evidence="3 4" key="1">
    <citation type="submission" date="2019-06" db="EMBL/GenBank/DDBJ databases">
        <authorList>
            <person name="Li M."/>
        </authorList>
    </citation>
    <scope>NUCLEOTIDE SEQUENCE [LARGE SCALE GENOMIC DNA]</scope>
    <source>
        <strain evidence="3 4">BGMRC6574</strain>
    </source>
</reference>
<name>A0A506UDC9_9HYPH</name>
<evidence type="ECO:0000313" key="3">
    <source>
        <dbReference type="EMBL" id="TPW31950.1"/>
    </source>
</evidence>
<dbReference type="GO" id="GO:0000160">
    <property type="term" value="P:phosphorelay signal transduction system"/>
    <property type="evidence" value="ECO:0007669"/>
    <property type="project" value="UniProtKB-KW"/>
</dbReference>
<keyword evidence="4" id="KW-1185">Reference proteome</keyword>
<dbReference type="RefSeq" id="WP_141165307.1">
    <property type="nucleotide sequence ID" value="NZ_VHLH01000002.1"/>
</dbReference>
<dbReference type="EMBL" id="VHLH01000002">
    <property type="protein sequence ID" value="TPW31950.1"/>
    <property type="molecule type" value="Genomic_DNA"/>
</dbReference>
<keyword evidence="1" id="KW-0902">Two-component regulatory system</keyword>
<feature type="domain" description="HPt" evidence="2">
    <location>
        <begin position="42"/>
        <end position="114"/>
    </location>
</feature>
<dbReference type="AlphaFoldDB" id="A0A506UDC9"/>
<protein>
    <submittedName>
        <fullName evidence="3">Hpt domain-containing protein</fullName>
    </submittedName>
</protein>
<accession>A0A506UDC9</accession>
<gene>
    <name evidence="3" type="ORF">FJU11_01805</name>
</gene>
<dbReference type="GO" id="GO:0004672">
    <property type="term" value="F:protein kinase activity"/>
    <property type="evidence" value="ECO:0007669"/>
    <property type="project" value="UniProtKB-ARBA"/>
</dbReference>
<evidence type="ECO:0000313" key="4">
    <source>
        <dbReference type="Proteomes" id="UP000320314"/>
    </source>
</evidence>
<dbReference type="InterPro" id="IPR008207">
    <property type="entry name" value="Sig_transdc_His_kin_Hpt_dom"/>
</dbReference>
<dbReference type="SUPFAM" id="SSF47226">
    <property type="entry name" value="Histidine-containing phosphotransfer domain, HPT domain"/>
    <property type="match status" value="1"/>
</dbReference>
<comment type="caution">
    <text evidence="3">The sequence shown here is derived from an EMBL/GenBank/DDBJ whole genome shotgun (WGS) entry which is preliminary data.</text>
</comment>
<dbReference type="Pfam" id="PF01627">
    <property type="entry name" value="Hpt"/>
    <property type="match status" value="1"/>
</dbReference>
<evidence type="ECO:0000259" key="2">
    <source>
        <dbReference type="Pfam" id="PF01627"/>
    </source>
</evidence>
<dbReference type="Gene3D" id="1.20.120.160">
    <property type="entry name" value="HPT domain"/>
    <property type="match status" value="1"/>
</dbReference>
<evidence type="ECO:0000256" key="1">
    <source>
        <dbReference type="ARBA" id="ARBA00023012"/>
    </source>
</evidence>
<dbReference type="OrthoDB" id="8454588at2"/>
<organism evidence="3 4">
    <name type="scientific">Pararhizobium mangrovi</name>
    <dbReference type="NCBI Taxonomy" id="2590452"/>
    <lineage>
        <taxon>Bacteria</taxon>
        <taxon>Pseudomonadati</taxon>
        <taxon>Pseudomonadota</taxon>
        <taxon>Alphaproteobacteria</taxon>
        <taxon>Hyphomicrobiales</taxon>
        <taxon>Rhizobiaceae</taxon>
        <taxon>Rhizobium/Agrobacterium group</taxon>
        <taxon>Pararhizobium</taxon>
    </lineage>
</organism>
<proteinExistence type="predicted"/>
<dbReference type="Proteomes" id="UP000320314">
    <property type="component" value="Unassembled WGS sequence"/>
</dbReference>
<sequence length="125" mass="13330">MIDLPKALRAPAVEDGGEKAAGPLDLRHLQRQTMGDATFERDVLNIFLDEARECMTRLKNTAGPERGALAHRLKGAARGVGAFALAQSAAELEDNPHDAAALDAVKRDLNAVVQAIDERTGESTS</sequence>
<dbReference type="InterPro" id="IPR036641">
    <property type="entry name" value="HPT_dom_sf"/>
</dbReference>